<dbReference type="Gene3D" id="3.80.10.10">
    <property type="entry name" value="Ribonuclease Inhibitor"/>
    <property type="match status" value="1"/>
</dbReference>
<keyword evidence="2" id="KW-1185">Reference proteome</keyword>
<evidence type="ECO:0000313" key="1">
    <source>
        <dbReference type="EMBL" id="QHN65616.1"/>
    </source>
</evidence>
<dbReference type="EMBL" id="CP029149">
    <property type="protein sequence ID" value="QHN65616.1"/>
    <property type="molecule type" value="Genomic_DNA"/>
</dbReference>
<protein>
    <submittedName>
        <fullName evidence="1">Leucine-rich repeat protein</fullName>
    </submittedName>
</protein>
<proteinExistence type="predicted"/>
<dbReference type="AlphaFoldDB" id="A0A6P1QU43"/>
<dbReference type="Proteomes" id="UP000464318">
    <property type="component" value="Chromosome"/>
</dbReference>
<name>A0A6P1QU43_9FLAO</name>
<dbReference type="Pfam" id="PF13306">
    <property type="entry name" value="LRR_5"/>
    <property type="match status" value="1"/>
</dbReference>
<evidence type="ECO:0000313" key="2">
    <source>
        <dbReference type="Proteomes" id="UP000464318"/>
    </source>
</evidence>
<accession>A0A6P1QU43</accession>
<sequence>MKRKGFIKQIFGVTADGRVEQLSELHIPAGTKVVQSFLISTLFGDNDTSFKKVILPSSVKEIEEDAFVNIRTEQVQFKNGLEKIGDRAFIAGCLNYENLVFPKTLKSIGHYAFAENQFPKFSRNYSLKKVTLPQNCEYYKDSFDPTTEVVGGKLIE</sequence>
<reference evidence="1 2" key="1">
    <citation type="submission" date="2018-04" db="EMBL/GenBank/DDBJ databases">
        <title>Characteristic and Complete Genome Sequencing of A Novel Member of Infective Endocarditis Causative Bacteria: Bergeyella cardium QL-PH.</title>
        <authorList>
            <person name="Pan H."/>
            <person name="Sun E."/>
            <person name="Zhang Y."/>
        </authorList>
    </citation>
    <scope>NUCLEOTIDE SEQUENCE [LARGE SCALE GENOMIC DNA]</scope>
    <source>
        <strain evidence="1 2">HPQL</strain>
    </source>
</reference>
<dbReference type="OrthoDB" id="6315383at2"/>
<dbReference type="RefSeq" id="WP_160224379.1">
    <property type="nucleotide sequence ID" value="NZ_CP029149.1"/>
</dbReference>
<dbReference type="InterPro" id="IPR032675">
    <property type="entry name" value="LRR_dom_sf"/>
</dbReference>
<gene>
    <name evidence="1" type="ORF">DBX24_06850</name>
</gene>
<dbReference type="InterPro" id="IPR026906">
    <property type="entry name" value="LRR_5"/>
</dbReference>
<dbReference type="KEGG" id="bcad:DBX24_06850"/>
<organism evidence="1 2">
    <name type="scientific">Bergeyella cardium</name>
    <dbReference type="NCBI Taxonomy" id="1585976"/>
    <lineage>
        <taxon>Bacteria</taxon>
        <taxon>Pseudomonadati</taxon>
        <taxon>Bacteroidota</taxon>
        <taxon>Flavobacteriia</taxon>
        <taxon>Flavobacteriales</taxon>
        <taxon>Weeksellaceae</taxon>
        <taxon>Bergeyella</taxon>
    </lineage>
</organism>